<comment type="similarity">
    <text evidence="5 7 9">Belongs to the PTH family.</text>
</comment>
<dbReference type="Pfam" id="PF01195">
    <property type="entry name" value="Pept_tRNA_hydro"/>
    <property type="match status" value="1"/>
</dbReference>
<comment type="subcellular location">
    <subcellularLocation>
        <location evidence="7">Cytoplasm</location>
    </subcellularLocation>
</comment>
<dbReference type="PANTHER" id="PTHR17224:SF1">
    <property type="entry name" value="PEPTIDYL-TRNA HYDROLASE"/>
    <property type="match status" value="1"/>
</dbReference>
<feature type="binding site" evidence="7">
    <location>
        <position position="64"/>
    </location>
    <ligand>
        <name>tRNA</name>
        <dbReference type="ChEBI" id="CHEBI:17843"/>
    </ligand>
</feature>
<feature type="site" description="Discriminates between blocked and unblocked aminoacyl-tRNA" evidence="7">
    <location>
        <position position="9"/>
    </location>
</feature>
<dbReference type="GO" id="GO:0072344">
    <property type="term" value="P:rescue of stalled ribosome"/>
    <property type="evidence" value="ECO:0007669"/>
    <property type="project" value="UniProtKB-UniRule"/>
</dbReference>
<feature type="binding site" evidence="7">
    <location>
        <position position="112"/>
    </location>
    <ligand>
        <name>tRNA</name>
        <dbReference type="ChEBI" id="CHEBI:17843"/>
    </ligand>
</feature>
<dbReference type="AlphaFoldDB" id="A0A2H0CFX1"/>
<dbReference type="GO" id="GO:0006515">
    <property type="term" value="P:protein quality control for misfolded or incompletely synthesized proteins"/>
    <property type="evidence" value="ECO:0007669"/>
    <property type="project" value="UniProtKB-UniRule"/>
</dbReference>
<evidence type="ECO:0000256" key="3">
    <source>
        <dbReference type="ARBA" id="ARBA00022801"/>
    </source>
</evidence>
<keyword evidence="3 7" id="KW-0378">Hydrolase</keyword>
<dbReference type="EMBL" id="PCTI01000045">
    <property type="protein sequence ID" value="PIP68835.1"/>
    <property type="molecule type" value="Genomic_DNA"/>
</dbReference>
<gene>
    <name evidence="7" type="primary">pth</name>
    <name evidence="10" type="ORF">COW91_02765</name>
</gene>
<keyword evidence="4 7" id="KW-0694">RNA-binding</keyword>
<reference evidence="10 11" key="1">
    <citation type="submission" date="2017-09" db="EMBL/GenBank/DDBJ databases">
        <title>Depth-based differentiation of microbial function through sediment-hosted aquifers and enrichment of novel symbionts in the deep terrestrial subsurface.</title>
        <authorList>
            <person name="Probst A.J."/>
            <person name="Ladd B."/>
            <person name="Jarett J.K."/>
            <person name="Geller-Mcgrath D.E."/>
            <person name="Sieber C.M."/>
            <person name="Emerson J.B."/>
            <person name="Anantharaman K."/>
            <person name="Thomas B.C."/>
            <person name="Malmstrom R."/>
            <person name="Stieglmeier M."/>
            <person name="Klingl A."/>
            <person name="Woyke T."/>
            <person name="Ryan C.M."/>
            <person name="Banfield J.F."/>
        </authorList>
    </citation>
    <scope>NUCLEOTIDE SEQUENCE [LARGE SCALE GENOMIC DNA]</scope>
    <source>
        <strain evidence="10">CG22_combo_CG10-13_8_21_14_all_32_8</strain>
    </source>
</reference>
<evidence type="ECO:0000256" key="5">
    <source>
        <dbReference type="ARBA" id="ARBA00038063"/>
    </source>
</evidence>
<name>A0A2H0CFX1_9BACT</name>
<feature type="binding site" evidence="7">
    <location>
        <position position="66"/>
    </location>
    <ligand>
        <name>tRNA</name>
        <dbReference type="ChEBI" id="CHEBI:17843"/>
    </ligand>
</feature>
<proteinExistence type="inferred from homology"/>
<comment type="function">
    <text evidence="7">Hydrolyzes ribosome-free peptidyl-tRNAs (with 1 or more amino acids incorporated), which drop off the ribosome during protein synthesis, or as a result of ribosome stalling.</text>
</comment>
<evidence type="ECO:0000256" key="7">
    <source>
        <dbReference type="HAMAP-Rule" id="MF_00083"/>
    </source>
</evidence>
<evidence type="ECO:0000256" key="2">
    <source>
        <dbReference type="ARBA" id="ARBA00022555"/>
    </source>
</evidence>
<dbReference type="EC" id="3.1.1.29" evidence="1 7"/>
<sequence length="191" mass="21802">MKLIVGLGNPGEEYKNNRHNTGFIMLDFILGKKIEWNKSSGTKLLFYKDSIVNKPVEYLKPSTFMNNSGVAVLYVKEYRKIPLKDIVVIYDDIDLPIGKMKISFDKSSGGHNGLESIIKKLKSREFVRIRIGISPETPSGKLKKPKDVLKFLLGEYKEKELIELKKLSKKVKEALEIIFTEGYPKAMSIFN</sequence>
<comment type="catalytic activity">
    <reaction evidence="7 8">
        <text>an N-acyl-L-alpha-aminoacyl-tRNA + H2O = an N-acyl-L-amino acid + a tRNA + H(+)</text>
        <dbReference type="Rhea" id="RHEA:54448"/>
        <dbReference type="Rhea" id="RHEA-COMP:10123"/>
        <dbReference type="Rhea" id="RHEA-COMP:13883"/>
        <dbReference type="ChEBI" id="CHEBI:15377"/>
        <dbReference type="ChEBI" id="CHEBI:15378"/>
        <dbReference type="ChEBI" id="CHEBI:59874"/>
        <dbReference type="ChEBI" id="CHEBI:78442"/>
        <dbReference type="ChEBI" id="CHEBI:138191"/>
        <dbReference type="EC" id="3.1.1.29"/>
    </reaction>
</comment>
<feature type="binding site" evidence="7">
    <location>
        <position position="14"/>
    </location>
    <ligand>
        <name>tRNA</name>
        <dbReference type="ChEBI" id="CHEBI:17843"/>
    </ligand>
</feature>
<dbReference type="NCBIfam" id="TIGR00447">
    <property type="entry name" value="pth"/>
    <property type="match status" value="1"/>
</dbReference>
<dbReference type="InterPro" id="IPR036416">
    <property type="entry name" value="Pept_tRNA_hydro_sf"/>
</dbReference>
<dbReference type="InterPro" id="IPR001328">
    <property type="entry name" value="Pept_tRNA_hydro"/>
</dbReference>
<evidence type="ECO:0000256" key="4">
    <source>
        <dbReference type="ARBA" id="ARBA00022884"/>
    </source>
</evidence>
<dbReference type="PANTHER" id="PTHR17224">
    <property type="entry name" value="PEPTIDYL-TRNA HYDROLASE"/>
    <property type="match status" value="1"/>
</dbReference>
<evidence type="ECO:0000313" key="10">
    <source>
        <dbReference type="EMBL" id="PIP68835.1"/>
    </source>
</evidence>
<evidence type="ECO:0000256" key="6">
    <source>
        <dbReference type="ARBA" id="ARBA00050038"/>
    </source>
</evidence>
<dbReference type="GO" id="GO:0005737">
    <property type="term" value="C:cytoplasm"/>
    <property type="evidence" value="ECO:0007669"/>
    <property type="project" value="UniProtKB-SubCell"/>
</dbReference>
<dbReference type="SUPFAM" id="SSF53178">
    <property type="entry name" value="Peptidyl-tRNA hydrolase-like"/>
    <property type="match status" value="1"/>
</dbReference>
<evidence type="ECO:0000256" key="1">
    <source>
        <dbReference type="ARBA" id="ARBA00013260"/>
    </source>
</evidence>
<feature type="active site" description="Proton acceptor" evidence="7">
    <location>
        <position position="19"/>
    </location>
</feature>
<dbReference type="CDD" id="cd00462">
    <property type="entry name" value="PTH"/>
    <property type="match status" value="1"/>
</dbReference>
<evidence type="ECO:0000256" key="9">
    <source>
        <dbReference type="RuleBase" id="RU004320"/>
    </source>
</evidence>
<comment type="subunit">
    <text evidence="7">Monomer.</text>
</comment>
<dbReference type="Proteomes" id="UP000229176">
    <property type="component" value="Unassembled WGS sequence"/>
</dbReference>
<dbReference type="GO" id="GO:0004045">
    <property type="term" value="F:peptidyl-tRNA hydrolase activity"/>
    <property type="evidence" value="ECO:0007669"/>
    <property type="project" value="UniProtKB-UniRule"/>
</dbReference>
<feature type="site" description="Stabilizes the basic form of H active site to accept a proton" evidence="7">
    <location>
        <position position="91"/>
    </location>
</feature>
<keyword evidence="7" id="KW-0963">Cytoplasm</keyword>
<organism evidence="10 11">
    <name type="scientific">Candidatus Nomurabacteria bacterium CG22_combo_CG10-13_8_21_14_all_32_8</name>
    <dbReference type="NCBI Taxonomy" id="1974732"/>
    <lineage>
        <taxon>Bacteria</taxon>
        <taxon>Candidatus Nomuraibacteriota</taxon>
    </lineage>
</organism>
<dbReference type="Gene3D" id="3.40.50.1470">
    <property type="entry name" value="Peptidyl-tRNA hydrolase"/>
    <property type="match status" value="1"/>
</dbReference>
<evidence type="ECO:0000256" key="8">
    <source>
        <dbReference type="RuleBase" id="RU000673"/>
    </source>
</evidence>
<comment type="function">
    <text evidence="7">Catalyzes the release of premature peptidyl moieties from peptidyl-tRNA molecules trapped in stalled 50S ribosomal subunits, and thus maintains levels of free tRNAs and 50S ribosomes.</text>
</comment>
<dbReference type="GO" id="GO:0000049">
    <property type="term" value="F:tRNA binding"/>
    <property type="evidence" value="ECO:0007669"/>
    <property type="project" value="UniProtKB-UniRule"/>
</dbReference>
<evidence type="ECO:0000313" key="11">
    <source>
        <dbReference type="Proteomes" id="UP000229176"/>
    </source>
</evidence>
<dbReference type="PROSITE" id="PS01195">
    <property type="entry name" value="PEPT_TRNA_HYDROL_1"/>
    <property type="match status" value="1"/>
</dbReference>
<dbReference type="InterPro" id="IPR018171">
    <property type="entry name" value="Pept_tRNA_hydro_CS"/>
</dbReference>
<accession>A0A2H0CFX1</accession>
<dbReference type="HAMAP" id="MF_00083">
    <property type="entry name" value="Pept_tRNA_hydro_bact"/>
    <property type="match status" value="1"/>
</dbReference>
<comment type="caution">
    <text evidence="10">The sequence shown here is derived from an EMBL/GenBank/DDBJ whole genome shotgun (WGS) entry which is preliminary data.</text>
</comment>
<protein>
    <recommendedName>
        <fullName evidence="6 7">Peptidyl-tRNA hydrolase</fullName>
        <shortName evidence="7">Pth</shortName>
        <ecNumber evidence="1 7">3.1.1.29</ecNumber>
    </recommendedName>
</protein>
<keyword evidence="2 7" id="KW-0820">tRNA-binding</keyword>